<accession>A0AAJ2TMS5</accession>
<evidence type="ECO:0000313" key="3">
    <source>
        <dbReference type="Proteomes" id="UP001288387"/>
    </source>
</evidence>
<feature type="domain" description="FCP1 homology" evidence="1">
    <location>
        <begin position="5"/>
        <end position="102"/>
    </location>
</feature>
<proteinExistence type="predicted"/>
<evidence type="ECO:0000313" key="2">
    <source>
        <dbReference type="EMBL" id="MDZ5762939.1"/>
    </source>
</evidence>
<name>A0AAJ2TMS5_STEMA</name>
<dbReference type="Pfam" id="PF03031">
    <property type="entry name" value="NIF"/>
    <property type="match status" value="1"/>
</dbReference>
<dbReference type="EMBL" id="JAXRVB010000001">
    <property type="protein sequence ID" value="MDZ5762939.1"/>
    <property type="molecule type" value="Genomic_DNA"/>
</dbReference>
<dbReference type="Proteomes" id="UP001288387">
    <property type="component" value="Unassembled WGS sequence"/>
</dbReference>
<dbReference type="InterPro" id="IPR036412">
    <property type="entry name" value="HAD-like_sf"/>
</dbReference>
<organism evidence="2 3">
    <name type="scientific">Stenotrophomonas maltophilia</name>
    <name type="common">Pseudomonas maltophilia</name>
    <name type="synonym">Xanthomonas maltophilia</name>
    <dbReference type="NCBI Taxonomy" id="40324"/>
    <lineage>
        <taxon>Bacteria</taxon>
        <taxon>Pseudomonadati</taxon>
        <taxon>Pseudomonadota</taxon>
        <taxon>Gammaproteobacteria</taxon>
        <taxon>Lysobacterales</taxon>
        <taxon>Lysobacteraceae</taxon>
        <taxon>Stenotrophomonas</taxon>
        <taxon>Stenotrophomonas maltophilia group</taxon>
    </lineage>
</organism>
<gene>
    <name evidence="2" type="ORF">U4I38_00480</name>
</gene>
<evidence type="ECO:0000259" key="1">
    <source>
        <dbReference type="Pfam" id="PF03031"/>
    </source>
</evidence>
<dbReference type="InterPro" id="IPR004274">
    <property type="entry name" value="FCP1_dom"/>
</dbReference>
<dbReference type="AlphaFoldDB" id="A0AAJ2TMS5"/>
<dbReference type="SUPFAM" id="SSF56784">
    <property type="entry name" value="HAD-like"/>
    <property type="match status" value="1"/>
</dbReference>
<sequence>MRPSILALDLEGTLISNAVSQIPRPGLRDFLDYARTTFDEVVLFTTVSRHMSLRIALLLAEEGHVPGWFTGVRYVEWTGPTKDLRFVSPLLGQALLLDDHRPYIHRGQHKFWVEAPLFASPYLADDSGLQAAQRRIGERVSLLSSSPD</sequence>
<comment type="caution">
    <text evidence="2">The sequence shown here is derived from an EMBL/GenBank/DDBJ whole genome shotgun (WGS) entry which is preliminary data.</text>
</comment>
<protein>
    <submittedName>
        <fullName evidence="2">NIF family HAD-type phosphatase</fullName>
    </submittedName>
</protein>
<reference evidence="2" key="1">
    <citation type="submission" date="2023-12" db="EMBL/GenBank/DDBJ databases">
        <title>'Antibacterial potential of Stenotrophomonas maltophilia cystic fibrosis isolates' (manuscript under preparation).</title>
        <authorList>
            <person name="Crisan C.V."/>
            <person name="Pettis M."/>
            <person name="Goldberg J.B."/>
        </authorList>
    </citation>
    <scope>NUCLEOTIDE SEQUENCE</scope>
    <source>
        <strain evidence="2">CCV129</strain>
    </source>
</reference>
<dbReference type="InterPro" id="IPR023214">
    <property type="entry name" value="HAD_sf"/>
</dbReference>
<dbReference type="Gene3D" id="3.40.50.1000">
    <property type="entry name" value="HAD superfamily/HAD-like"/>
    <property type="match status" value="1"/>
</dbReference>